<keyword evidence="8" id="KW-0289">Folate biosynthesis</keyword>
<dbReference type="Proteomes" id="UP001305652">
    <property type="component" value="Chromosome"/>
</dbReference>
<accession>A0AAX4FUH0</accession>
<comment type="pathway">
    <text evidence="3">Cofactor biosynthesis; tetrahydrofolate biosynthesis; 7,8-dihydrofolate from 2-amino-4-hydroxy-6-hydroxymethyl-7,8-dihydropteridine diphosphate and 4-aminobenzoate: step 1/2.</text>
</comment>
<evidence type="ECO:0000256" key="8">
    <source>
        <dbReference type="ARBA" id="ARBA00022909"/>
    </source>
</evidence>
<dbReference type="RefSeq" id="WP_318620974.1">
    <property type="nucleotide sequence ID" value="NZ_CP137642.1"/>
</dbReference>
<dbReference type="KEGG" id="mrc:R6Y96_08855"/>
<dbReference type="AlphaFoldDB" id="A0AAX4FUH0"/>
<dbReference type="GO" id="GO:0046656">
    <property type="term" value="P:folic acid biosynthetic process"/>
    <property type="evidence" value="ECO:0007669"/>
    <property type="project" value="UniProtKB-KW"/>
</dbReference>
<dbReference type="GO" id="GO:0046654">
    <property type="term" value="P:tetrahydrofolate biosynthetic process"/>
    <property type="evidence" value="ECO:0007669"/>
    <property type="project" value="TreeGrafter"/>
</dbReference>
<evidence type="ECO:0000256" key="5">
    <source>
        <dbReference type="ARBA" id="ARBA00022679"/>
    </source>
</evidence>
<feature type="domain" description="Pterin-binding" evidence="9">
    <location>
        <begin position="19"/>
        <end position="263"/>
    </location>
</feature>
<comment type="cofactor">
    <cofactor evidence="2">
        <name>Mg(2+)</name>
        <dbReference type="ChEBI" id="CHEBI:18420"/>
    </cofactor>
</comment>
<keyword evidence="6" id="KW-0479">Metal-binding</keyword>
<dbReference type="PROSITE" id="PS50972">
    <property type="entry name" value="PTERIN_BINDING"/>
    <property type="match status" value="1"/>
</dbReference>
<evidence type="ECO:0000313" key="11">
    <source>
        <dbReference type="Proteomes" id="UP001305652"/>
    </source>
</evidence>
<dbReference type="InterPro" id="IPR011005">
    <property type="entry name" value="Dihydropteroate_synth-like_sf"/>
</dbReference>
<evidence type="ECO:0000256" key="3">
    <source>
        <dbReference type="ARBA" id="ARBA00004763"/>
    </source>
</evidence>
<dbReference type="PANTHER" id="PTHR20941">
    <property type="entry name" value="FOLATE SYNTHESIS PROTEINS"/>
    <property type="match status" value="1"/>
</dbReference>
<dbReference type="GO" id="GO:0004156">
    <property type="term" value="F:dihydropteroate synthase activity"/>
    <property type="evidence" value="ECO:0007669"/>
    <property type="project" value="UniProtKB-EC"/>
</dbReference>
<dbReference type="Pfam" id="PF00809">
    <property type="entry name" value="Pterin_bind"/>
    <property type="match status" value="1"/>
</dbReference>
<dbReference type="GeneID" id="85733262"/>
<dbReference type="EC" id="2.5.1.15" evidence="4"/>
<keyword evidence="5 10" id="KW-0808">Transferase</keyword>
<evidence type="ECO:0000256" key="2">
    <source>
        <dbReference type="ARBA" id="ARBA00001946"/>
    </source>
</evidence>
<evidence type="ECO:0000256" key="7">
    <source>
        <dbReference type="ARBA" id="ARBA00022842"/>
    </source>
</evidence>
<keyword evidence="7" id="KW-0460">Magnesium</keyword>
<dbReference type="InterPro" id="IPR045031">
    <property type="entry name" value="DHP_synth-like"/>
</dbReference>
<sequence length="272" mass="29266">MQQHNCLVNGLLIGGGAPVRLMGVINCSPESFYRGSYTPVESVHDRALAMVESGADMVDIGARSTAPGSRPITLAEEAARMDEALRELDGTGITVSVDVQQPEVLEVCLRHDIHAVNDITGLAGEQFARAVADSGLPVFVMASLRRPGDAVGLAATLQALETVVERCSRFGIEDYVLDPGIGRWVPERRSEDDWELCRNFQSFLDFGRPVLAAVSRKTFIGELLGKPPEDRLAGTLALTTMLVAAGAAVVRGHDVPETADILRVYAKMRQIG</sequence>
<comment type="catalytic activity">
    <reaction evidence="1">
        <text>(7,8-dihydropterin-6-yl)methyl diphosphate + 4-aminobenzoate = 7,8-dihydropteroate + diphosphate</text>
        <dbReference type="Rhea" id="RHEA:19949"/>
        <dbReference type="ChEBI" id="CHEBI:17836"/>
        <dbReference type="ChEBI" id="CHEBI:17839"/>
        <dbReference type="ChEBI" id="CHEBI:33019"/>
        <dbReference type="ChEBI" id="CHEBI:72950"/>
        <dbReference type="EC" id="2.5.1.15"/>
    </reaction>
</comment>
<proteinExistence type="predicted"/>
<name>A0AAX4FUH0_9EURY</name>
<dbReference type="Gene3D" id="3.20.20.20">
    <property type="entry name" value="Dihydropteroate synthase-like"/>
    <property type="match status" value="1"/>
</dbReference>
<dbReference type="InterPro" id="IPR006390">
    <property type="entry name" value="DHP_synth_dom"/>
</dbReference>
<dbReference type="GO" id="GO:0046872">
    <property type="term" value="F:metal ion binding"/>
    <property type="evidence" value="ECO:0007669"/>
    <property type="project" value="UniProtKB-KW"/>
</dbReference>
<evidence type="ECO:0000256" key="1">
    <source>
        <dbReference type="ARBA" id="ARBA00000012"/>
    </source>
</evidence>
<evidence type="ECO:0000256" key="6">
    <source>
        <dbReference type="ARBA" id="ARBA00022723"/>
    </source>
</evidence>
<keyword evidence="11" id="KW-1185">Reference proteome</keyword>
<reference evidence="10 11" key="1">
    <citation type="submission" date="2023-10" db="EMBL/GenBank/DDBJ databases">
        <title>The complete genome sequence of Methanoculleus receptaculi DSM 18860.</title>
        <authorList>
            <person name="Lai S.-J."/>
            <person name="You Y.-T."/>
            <person name="Chen S.-C."/>
        </authorList>
    </citation>
    <scope>NUCLEOTIDE SEQUENCE [LARGE SCALE GENOMIC DNA]</scope>
    <source>
        <strain evidence="10 11">DSM 18860</strain>
    </source>
</reference>
<organism evidence="10 11">
    <name type="scientific">Methanoculleus receptaculi</name>
    <dbReference type="NCBI Taxonomy" id="394967"/>
    <lineage>
        <taxon>Archaea</taxon>
        <taxon>Methanobacteriati</taxon>
        <taxon>Methanobacteriota</taxon>
        <taxon>Stenosarchaea group</taxon>
        <taxon>Methanomicrobia</taxon>
        <taxon>Methanomicrobiales</taxon>
        <taxon>Methanomicrobiaceae</taxon>
        <taxon>Methanoculleus</taxon>
    </lineage>
</organism>
<dbReference type="SUPFAM" id="SSF51717">
    <property type="entry name" value="Dihydropteroate synthetase-like"/>
    <property type="match status" value="1"/>
</dbReference>
<dbReference type="EMBL" id="CP137642">
    <property type="protein sequence ID" value="WOX57392.1"/>
    <property type="molecule type" value="Genomic_DNA"/>
</dbReference>
<evidence type="ECO:0000313" key="10">
    <source>
        <dbReference type="EMBL" id="WOX57392.1"/>
    </source>
</evidence>
<evidence type="ECO:0000256" key="4">
    <source>
        <dbReference type="ARBA" id="ARBA00012458"/>
    </source>
</evidence>
<dbReference type="PANTHER" id="PTHR20941:SF1">
    <property type="entry name" value="FOLIC ACID SYNTHESIS PROTEIN FOL1"/>
    <property type="match status" value="1"/>
</dbReference>
<dbReference type="PROSITE" id="PS00793">
    <property type="entry name" value="DHPS_2"/>
    <property type="match status" value="1"/>
</dbReference>
<gene>
    <name evidence="10" type="primary">folP</name>
    <name evidence="10" type="ORF">R6Y96_08855</name>
</gene>
<dbReference type="NCBIfam" id="TIGR01496">
    <property type="entry name" value="DHPS"/>
    <property type="match status" value="1"/>
</dbReference>
<dbReference type="InterPro" id="IPR000489">
    <property type="entry name" value="Pterin-binding_dom"/>
</dbReference>
<protein>
    <recommendedName>
        <fullName evidence="4">dihydropteroate synthase</fullName>
        <ecNumber evidence="4">2.5.1.15</ecNumber>
    </recommendedName>
</protein>
<evidence type="ECO:0000259" key="9">
    <source>
        <dbReference type="PROSITE" id="PS50972"/>
    </source>
</evidence>